<dbReference type="Pfam" id="PF07963">
    <property type="entry name" value="N_methyl"/>
    <property type="match status" value="1"/>
</dbReference>
<proteinExistence type="predicted"/>
<name>A0ABW8IIS1_9GAMM</name>
<dbReference type="Proteomes" id="UP001620409">
    <property type="component" value="Unassembled WGS sequence"/>
</dbReference>
<keyword evidence="1" id="KW-0472">Membrane</keyword>
<accession>A0ABW8IIS1</accession>
<keyword evidence="1" id="KW-1133">Transmembrane helix</keyword>
<protein>
    <submittedName>
        <fullName evidence="2">Type IV pilus modification protein PilV</fullName>
    </submittedName>
</protein>
<keyword evidence="1" id="KW-0812">Transmembrane</keyword>
<dbReference type="InterPro" id="IPR013362">
    <property type="entry name" value="Pilus_4_PilV"/>
</dbReference>
<organism evidence="2 3">
    <name type="scientific">Dyella humi</name>
    <dbReference type="NCBI Taxonomy" id="1770547"/>
    <lineage>
        <taxon>Bacteria</taxon>
        <taxon>Pseudomonadati</taxon>
        <taxon>Pseudomonadota</taxon>
        <taxon>Gammaproteobacteria</taxon>
        <taxon>Lysobacterales</taxon>
        <taxon>Rhodanobacteraceae</taxon>
        <taxon>Dyella</taxon>
    </lineage>
</organism>
<dbReference type="EMBL" id="JADIKI010000022">
    <property type="protein sequence ID" value="MFK2854199.1"/>
    <property type="molecule type" value="Genomic_DNA"/>
</dbReference>
<feature type="transmembrane region" description="Helical" evidence="1">
    <location>
        <begin position="20"/>
        <end position="42"/>
    </location>
</feature>
<keyword evidence="3" id="KW-1185">Reference proteome</keyword>
<comment type="caution">
    <text evidence="2">The sequence shown here is derived from an EMBL/GenBank/DDBJ whole genome shotgun (WGS) entry which is preliminary data.</text>
</comment>
<reference evidence="2 3" key="1">
    <citation type="submission" date="2020-10" db="EMBL/GenBank/DDBJ databases">
        <title>Phylogeny of dyella-like bacteria.</title>
        <authorList>
            <person name="Fu J."/>
        </authorList>
    </citation>
    <scope>NUCLEOTIDE SEQUENCE [LARGE SCALE GENOMIC DNA]</scope>
    <source>
        <strain evidence="2 3">DHG40</strain>
    </source>
</reference>
<gene>
    <name evidence="2" type="primary">pilV</name>
    <name evidence="2" type="ORF">ISP18_06330</name>
</gene>
<evidence type="ECO:0000256" key="1">
    <source>
        <dbReference type="SAM" id="Phobius"/>
    </source>
</evidence>
<sequence>MPVNHQSSVRNGGYSLLEVLVALVIISIGLIGIAALQASALAGTHTSQTESIAAIEARSLADSMLANPAFWDGGAAPTSSVTITPSGSGYSITGSSALAATTNCAGGSNCSASDMAAYDISKWTPEYFQQIPTAVDAVINCNTNVPPVCTIQLDWKEKATTAINKGTQSNPASSTTVSYTLVNQF</sequence>
<evidence type="ECO:0000313" key="3">
    <source>
        <dbReference type="Proteomes" id="UP001620409"/>
    </source>
</evidence>
<dbReference type="InterPro" id="IPR012902">
    <property type="entry name" value="N_methyl_site"/>
</dbReference>
<evidence type="ECO:0000313" key="2">
    <source>
        <dbReference type="EMBL" id="MFK2854199.1"/>
    </source>
</evidence>
<dbReference type="NCBIfam" id="TIGR02532">
    <property type="entry name" value="IV_pilin_GFxxxE"/>
    <property type="match status" value="1"/>
</dbReference>
<dbReference type="NCBIfam" id="TIGR02523">
    <property type="entry name" value="type_IV_pilV"/>
    <property type="match status" value="1"/>
</dbReference>
<dbReference type="RefSeq" id="WP_380008248.1">
    <property type="nucleotide sequence ID" value="NZ_JADIKI010000022.1"/>
</dbReference>